<name>A0A1V6LTJ2_9FLAO</name>
<dbReference type="SMART" id="SM00448">
    <property type="entry name" value="REC"/>
    <property type="match status" value="1"/>
</dbReference>
<dbReference type="OrthoDB" id="9796457at2"/>
<dbReference type="PANTHER" id="PTHR45339">
    <property type="entry name" value="HYBRID SIGNAL TRANSDUCTION HISTIDINE KINASE J"/>
    <property type="match status" value="1"/>
</dbReference>
<dbReference type="Pfam" id="PF00072">
    <property type="entry name" value="Response_reg"/>
    <property type="match status" value="1"/>
</dbReference>
<keyword evidence="6" id="KW-1185">Reference proteome</keyword>
<dbReference type="InterPro" id="IPR001789">
    <property type="entry name" value="Sig_transdc_resp-reg_receiver"/>
</dbReference>
<protein>
    <submittedName>
        <fullName evidence="5">Response regulator</fullName>
    </submittedName>
</protein>
<keyword evidence="1 3" id="KW-0597">Phosphoprotein</keyword>
<dbReference type="Proteomes" id="UP000191680">
    <property type="component" value="Unassembled WGS sequence"/>
</dbReference>
<dbReference type="SUPFAM" id="SSF52172">
    <property type="entry name" value="CheY-like"/>
    <property type="match status" value="1"/>
</dbReference>
<evidence type="ECO:0000313" key="5">
    <source>
        <dbReference type="EMBL" id="OQD43494.1"/>
    </source>
</evidence>
<evidence type="ECO:0000256" key="1">
    <source>
        <dbReference type="ARBA" id="ARBA00022553"/>
    </source>
</evidence>
<evidence type="ECO:0000259" key="4">
    <source>
        <dbReference type="PROSITE" id="PS50110"/>
    </source>
</evidence>
<keyword evidence="2" id="KW-0902">Two-component regulatory system</keyword>
<dbReference type="EMBL" id="MTBC01000003">
    <property type="protein sequence ID" value="OQD43494.1"/>
    <property type="molecule type" value="Genomic_DNA"/>
</dbReference>
<dbReference type="InterPro" id="IPR011006">
    <property type="entry name" value="CheY-like_superfamily"/>
</dbReference>
<comment type="caution">
    <text evidence="5">The sequence shown here is derived from an EMBL/GenBank/DDBJ whole genome shotgun (WGS) entry which is preliminary data.</text>
</comment>
<evidence type="ECO:0000256" key="3">
    <source>
        <dbReference type="PROSITE-ProRule" id="PRU00169"/>
    </source>
</evidence>
<gene>
    <name evidence="5" type="ORF">BUL40_06590</name>
</gene>
<evidence type="ECO:0000313" key="6">
    <source>
        <dbReference type="Proteomes" id="UP000191680"/>
    </source>
</evidence>
<dbReference type="AlphaFoldDB" id="A0A1V6LTJ2"/>
<feature type="domain" description="Response regulatory" evidence="4">
    <location>
        <begin position="12"/>
        <end position="127"/>
    </location>
</feature>
<feature type="modified residue" description="4-aspartylphosphate" evidence="3">
    <location>
        <position position="62"/>
    </location>
</feature>
<dbReference type="PROSITE" id="PS50110">
    <property type="entry name" value="RESPONSE_REGULATORY"/>
    <property type="match status" value="1"/>
</dbReference>
<reference evidence="5 6" key="1">
    <citation type="submission" date="2016-12" db="EMBL/GenBank/DDBJ databases">
        <authorList>
            <person name="Song W.-J."/>
            <person name="Kurnit D.M."/>
        </authorList>
    </citation>
    <scope>NUCLEOTIDE SEQUENCE [LARGE SCALE GENOMIC DNA]</scope>
    <source>
        <strain evidence="5 6">HSG9</strain>
    </source>
</reference>
<evidence type="ECO:0000256" key="2">
    <source>
        <dbReference type="ARBA" id="ARBA00023012"/>
    </source>
</evidence>
<organism evidence="5 6">
    <name type="scientific">Croceivirga radicis</name>
    <dbReference type="NCBI Taxonomy" id="1929488"/>
    <lineage>
        <taxon>Bacteria</taxon>
        <taxon>Pseudomonadati</taxon>
        <taxon>Bacteroidota</taxon>
        <taxon>Flavobacteriia</taxon>
        <taxon>Flavobacteriales</taxon>
        <taxon>Flavobacteriaceae</taxon>
        <taxon>Croceivirga</taxon>
    </lineage>
</organism>
<dbReference type="GO" id="GO:0000160">
    <property type="term" value="P:phosphorelay signal transduction system"/>
    <property type="evidence" value="ECO:0007669"/>
    <property type="project" value="UniProtKB-KW"/>
</dbReference>
<dbReference type="CDD" id="cd17546">
    <property type="entry name" value="REC_hyHK_CKI1_RcsC-like"/>
    <property type="match status" value="1"/>
</dbReference>
<dbReference type="RefSeq" id="WP_010518927.1">
    <property type="nucleotide sequence ID" value="NZ_AFOE01000032.1"/>
</dbReference>
<dbReference type="PANTHER" id="PTHR45339:SF1">
    <property type="entry name" value="HYBRID SIGNAL TRANSDUCTION HISTIDINE KINASE J"/>
    <property type="match status" value="1"/>
</dbReference>
<dbReference type="Gene3D" id="3.40.50.2300">
    <property type="match status" value="1"/>
</dbReference>
<proteinExistence type="predicted"/>
<accession>A0A1V6LTJ2</accession>
<sequence>MSQNLENKKELTVLIAEDDKISSYLIEKILKPYGCKILHAKDGEEVINLCKENNTIDLIFMDVKMPVFDGFEATRQIRAFNTEVVIIAQTAFTLLGDKEKAAAVGCNEHISKPIEQEKVTRILEKYFP</sequence>